<dbReference type="Proteomes" id="UP000006545">
    <property type="component" value="Chromosome"/>
</dbReference>
<evidence type="ECO:0000256" key="6">
    <source>
        <dbReference type="ARBA" id="ARBA00023136"/>
    </source>
</evidence>
<feature type="transmembrane region" description="Helical" evidence="7">
    <location>
        <begin position="106"/>
        <end position="127"/>
    </location>
</feature>
<organism evidence="9 10">
    <name type="scientific">Porphyromonas asaccharolytica (strain ATCC 25260 / DSM 20707 / BCRC 10618 / CCUG 7834 / JCM 6326 / LMG 13178 / VPI 4198 / B440)</name>
    <name type="common">Bacteroides asaccharolyticus</name>
    <dbReference type="NCBI Taxonomy" id="879243"/>
    <lineage>
        <taxon>Bacteria</taxon>
        <taxon>Pseudomonadati</taxon>
        <taxon>Bacteroidota</taxon>
        <taxon>Bacteroidia</taxon>
        <taxon>Bacteroidales</taxon>
        <taxon>Porphyromonadaceae</taxon>
        <taxon>Porphyromonas</taxon>
    </lineage>
</organism>
<feature type="transmembrane region" description="Helical" evidence="7">
    <location>
        <begin position="133"/>
        <end position="153"/>
    </location>
</feature>
<sequence>MLDQILGFDLSALVWSEITVTRILDFIGTFAFAISGIRLASTKQMDWFGAYVLGVTTAVGGGTLRDLFLGVTPFWMLQPSYMIITFVALLYVYIFRKIVIRTAPTVFVFDAIGLGLFVVVGVDKTLAMGFPSWVAVIMGTVTGSFGGLLRDIILNETPLICRQDIYALACIIGGIVYTLMLRFIPIDIVYAQLVSAGLIILIRILAAHYHWHLPQLKGVSNSK</sequence>
<feature type="transmembrane region" description="Helical" evidence="7">
    <location>
        <begin position="165"/>
        <end position="184"/>
    </location>
</feature>
<feature type="domain" description="Glycine transporter" evidence="8">
    <location>
        <begin position="108"/>
        <end position="180"/>
    </location>
</feature>
<protein>
    <submittedName>
        <fullName evidence="9">Uncharacterized protein family UPF0126</fullName>
    </submittedName>
</protein>
<dbReference type="PANTHER" id="PTHR30506">
    <property type="entry name" value="INNER MEMBRANE PROTEIN"/>
    <property type="match status" value="1"/>
</dbReference>
<dbReference type="RefSeq" id="WP_013759912.1">
    <property type="nucleotide sequence ID" value="NC_015501.1"/>
</dbReference>
<dbReference type="AlphaFoldDB" id="F4KMD1"/>
<evidence type="ECO:0000256" key="4">
    <source>
        <dbReference type="ARBA" id="ARBA00022692"/>
    </source>
</evidence>
<feature type="transmembrane region" description="Helical" evidence="7">
    <location>
        <begin position="74"/>
        <end position="94"/>
    </location>
</feature>
<accession>F4KMD1</accession>
<evidence type="ECO:0000313" key="10">
    <source>
        <dbReference type="Proteomes" id="UP000006545"/>
    </source>
</evidence>
<dbReference type="EMBL" id="CP002689">
    <property type="protein sequence ID" value="AEE12250.1"/>
    <property type="molecule type" value="Genomic_DNA"/>
</dbReference>
<name>F4KMD1_PORAD</name>
<comment type="subcellular location">
    <subcellularLocation>
        <location evidence="1">Cell membrane</location>
        <topology evidence="1">Multi-pass membrane protein</topology>
    </subcellularLocation>
</comment>
<feature type="transmembrane region" description="Helical" evidence="7">
    <location>
        <begin position="190"/>
        <end position="211"/>
    </location>
</feature>
<dbReference type="GO" id="GO:0005886">
    <property type="term" value="C:plasma membrane"/>
    <property type="evidence" value="ECO:0007669"/>
    <property type="project" value="UniProtKB-SubCell"/>
</dbReference>
<keyword evidence="4 7" id="KW-0812">Transmembrane</keyword>
<dbReference type="Pfam" id="PF03458">
    <property type="entry name" value="Gly_transporter"/>
    <property type="match status" value="2"/>
</dbReference>
<keyword evidence="10" id="KW-1185">Reference proteome</keyword>
<comment type="similarity">
    <text evidence="2">Belongs to the UPF0126 family.</text>
</comment>
<dbReference type="eggNOG" id="COG2860">
    <property type="taxonomic scope" value="Bacteria"/>
</dbReference>
<evidence type="ECO:0000256" key="7">
    <source>
        <dbReference type="SAM" id="Phobius"/>
    </source>
</evidence>
<dbReference type="STRING" id="879243.Poras_0296"/>
<evidence type="ECO:0000256" key="1">
    <source>
        <dbReference type="ARBA" id="ARBA00004651"/>
    </source>
</evidence>
<evidence type="ECO:0000313" key="9">
    <source>
        <dbReference type="EMBL" id="AEE12250.1"/>
    </source>
</evidence>
<gene>
    <name evidence="9" type="ordered locus">Poras_0296</name>
</gene>
<evidence type="ECO:0000259" key="8">
    <source>
        <dbReference type="Pfam" id="PF03458"/>
    </source>
</evidence>
<dbReference type="KEGG" id="pah:Poras_0296"/>
<evidence type="ECO:0000256" key="5">
    <source>
        <dbReference type="ARBA" id="ARBA00022989"/>
    </source>
</evidence>
<keyword evidence="6 7" id="KW-0472">Membrane</keyword>
<feature type="domain" description="Glycine transporter" evidence="8">
    <location>
        <begin position="23"/>
        <end position="96"/>
    </location>
</feature>
<dbReference type="HOGENOM" id="CLU_064906_3_1_10"/>
<feature type="transmembrane region" description="Helical" evidence="7">
    <location>
        <begin position="47"/>
        <end position="68"/>
    </location>
</feature>
<evidence type="ECO:0000256" key="3">
    <source>
        <dbReference type="ARBA" id="ARBA00022475"/>
    </source>
</evidence>
<keyword evidence="3" id="KW-1003">Cell membrane</keyword>
<evidence type="ECO:0000256" key="2">
    <source>
        <dbReference type="ARBA" id="ARBA00008193"/>
    </source>
</evidence>
<keyword evidence="5 7" id="KW-1133">Transmembrane helix</keyword>
<dbReference type="PANTHER" id="PTHR30506:SF3">
    <property type="entry name" value="UPF0126 INNER MEMBRANE PROTEIN YADS-RELATED"/>
    <property type="match status" value="1"/>
</dbReference>
<proteinExistence type="inferred from homology"/>
<reference evidence="10" key="1">
    <citation type="submission" date="2011-04" db="EMBL/GenBank/DDBJ databases">
        <title>The complete genome of Porphyromonas asaccharolytica DSM 20707.</title>
        <authorList>
            <person name="Lucas S."/>
            <person name="Han J."/>
            <person name="Lapidus A."/>
            <person name="Bruce D."/>
            <person name="Goodwin L."/>
            <person name="Pitluck S."/>
            <person name="Peters L."/>
            <person name="Kyrpides N."/>
            <person name="Mavromatis K."/>
            <person name="Ivanova N."/>
            <person name="Ovchinnikova G."/>
            <person name="Pagani I."/>
            <person name="Lu M."/>
            <person name="Detter J.C."/>
            <person name="Tapia R."/>
            <person name="Han C."/>
            <person name="Land M."/>
            <person name="Hauser L."/>
            <person name="Markowitz V."/>
            <person name="Cheng J.-F."/>
            <person name="Hugenholtz P."/>
            <person name="Woyke T."/>
            <person name="Wu D."/>
            <person name="Gronow S."/>
            <person name="Wellnitz S."/>
            <person name="Brambilla E."/>
            <person name="Klenk H.-P."/>
            <person name="Eisen J.A."/>
        </authorList>
    </citation>
    <scope>NUCLEOTIDE SEQUENCE [LARGE SCALE GENOMIC DNA]</scope>
    <source>
        <strain evidence="10">ATCC 25260 / DSM 20707 / VPI 4198</strain>
    </source>
</reference>
<dbReference type="InterPro" id="IPR005115">
    <property type="entry name" value="Gly_transporter"/>
</dbReference>
<feature type="transmembrane region" description="Helical" evidence="7">
    <location>
        <begin position="20"/>
        <end position="40"/>
    </location>
</feature>